<protein>
    <submittedName>
        <fullName evidence="3">Uncharacterized protein</fullName>
    </submittedName>
</protein>
<feature type="transmembrane region" description="Helical" evidence="2">
    <location>
        <begin position="20"/>
        <end position="39"/>
    </location>
</feature>
<feature type="region of interest" description="Disordered" evidence="1">
    <location>
        <begin position="47"/>
        <end position="122"/>
    </location>
</feature>
<comment type="caution">
    <text evidence="3">The sequence shown here is derived from an EMBL/GenBank/DDBJ whole genome shotgun (WGS) entry which is preliminary data.</text>
</comment>
<reference evidence="3" key="2">
    <citation type="submission" date="2023-05" db="EMBL/GenBank/DDBJ databases">
        <authorList>
            <consortium name="Lawrence Berkeley National Laboratory"/>
            <person name="Steindorff A."/>
            <person name="Hensen N."/>
            <person name="Bonometti L."/>
            <person name="Westerberg I."/>
            <person name="Brannstrom I.O."/>
            <person name="Guillou S."/>
            <person name="Cros-Aarteil S."/>
            <person name="Calhoun S."/>
            <person name="Haridas S."/>
            <person name="Kuo A."/>
            <person name="Mondo S."/>
            <person name="Pangilinan J."/>
            <person name="Riley R."/>
            <person name="Labutti K."/>
            <person name="Andreopoulos B."/>
            <person name="Lipzen A."/>
            <person name="Chen C."/>
            <person name="Yanf M."/>
            <person name="Daum C."/>
            <person name="Ng V."/>
            <person name="Clum A."/>
            <person name="Ohm R."/>
            <person name="Martin F."/>
            <person name="Silar P."/>
            <person name="Natvig D."/>
            <person name="Lalanne C."/>
            <person name="Gautier V."/>
            <person name="Ament-Velasquez S.L."/>
            <person name="Kruys A."/>
            <person name="Hutchinson M.I."/>
            <person name="Powell A.J."/>
            <person name="Barry K."/>
            <person name="Miller A.N."/>
            <person name="Grigoriev I.V."/>
            <person name="Debuchy R."/>
            <person name="Gladieux P."/>
            <person name="Thoren M.H."/>
            <person name="Johannesson H."/>
        </authorList>
    </citation>
    <scope>NUCLEOTIDE SEQUENCE</scope>
    <source>
        <strain evidence="3">PSN243</strain>
    </source>
</reference>
<evidence type="ECO:0000256" key="1">
    <source>
        <dbReference type="SAM" id="MobiDB-lite"/>
    </source>
</evidence>
<accession>A0AAV9G5K7</accession>
<feature type="compositionally biased region" description="Polar residues" evidence="1">
    <location>
        <begin position="90"/>
        <end position="102"/>
    </location>
</feature>
<sequence>MALPGKYREVMAAVTSDAALLWVLAFLGVQLLILYWSLAQTRPIRGDKRTKKNVRSDLPARSTVPDKRQGNHKHVKRPPASEAGKRHTWITKSTKTPDATSDTEVRSNSSDSKASNDSRQQRLDYRHRYRPWRVALNCGSRIIGQWAARYRHYAKAAACIALLTSLLRAWHLRLPHQLFDVQIDKPTAQTVRPSPSLILYGIDNVLRTHASIPSADLFEVNTTMINGVPGAPTSLSRLVFDMYGLFRDGCGLVTLSYSSNRDDETLRRARIGLEAECAMVMRMTDVTEAARHITAIETTLSSAWPLEALGISNEILAKVKALGPVAVCRDGDDADHQQCSRLLLDALRGMVEQRAARMDELSSDLESHLGLALEAIHTIRNRVPIIDMLVGTIAQGAAQDVANARAFLQGVSWKGRSWRSGFWTKKKPPVANDTHDRDRDFYKELLRAVHAPVALQHLDSMALEPFERVLNRTHFQVRDQAMPGWKRLRHKLKAMSAHPIPKVAFIYHASSRAPEVVVTGPLGPTDGVWVDGSVVRYLPPIPRAVQILTTAAQELETIEHRTTYEISLAQHRTLVQSLDPNHPRSSFDFGNWDAKATEADNKESRPRVEELREALKNGTLTFVVNGRNATIKELNVKDPVLHIAVNVHWRKDGGELGRGIEIALNPGWEWLALE</sequence>
<evidence type="ECO:0000313" key="3">
    <source>
        <dbReference type="EMBL" id="KAK4442535.1"/>
    </source>
</evidence>
<gene>
    <name evidence="3" type="ORF">QBC34DRAFT_454573</name>
</gene>
<proteinExistence type="predicted"/>
<evidence type="ECO:0000256" key="2">
    <source>
        <dbReference type="SAM" id="Phobius"/>
    </source>
</evidence>
<keyword evidence="4" id="KW-1185">Reference proteome</keyword>
<organism evidence="3 4">
    <name type="scientific">Podospora aff. communis PSN243</name>
    <dbReference type="NCBI Taxonomy" id="3040156"/>
    <lineage>
        <taxon>Eukaryota</taxon>
        <taxon>Fungi</taxon>
        <taxon>Dikarya</taxon>
        <taxon>Ascomycota</taxon>
        <taxon>Pezizomycotina</taxon>
        <taxon>Sordariomycetes</taxon>
        <taxon>Sordariomycetidae</taxon>
        <taxon>Sordariales</taxon>
        <taxon>Podosporaceae</taxon>
        <taxon>Podospora</taxon>
    </lineage>
</organism>
<keyword evidence="2" id="KW-1133">Transmembrane helix</keyword>
<name>A0AAV9G5K7_9PEZI</name>
<keyword evidence="2" id="KW-0812">Transmembrane</keyword>
<reference evidence="3" key="1">
    <citation type="journal article" date="2023" name="Mol. Phylogenet. Evol.">
        <title>Genome-scale phylogeny and comparative genomics of the fungal order Sordariales.</title>
        <authorList>
            <person name="Hensen N."/>
            <person name="Bonometti L."/>
            <person name="Westerberg I."/>
            <person name="Brannstrom I.O."/>
            <person name="Guillou S."/>
            <person name="Cros-Aarteil S."/>
            <person name="Calhoun S."/>
            <person name="Haridas S."/>
            <person name="Kuo A."/>
            <person name="Mondo S."/>
            <person name="Pangilinan J."/>
            <person name="Riley R."/>
            <person name="LaButti K."/>
            <person name="Andreopoulos B."/>
            <person name="Lipzen A."/>
            <person name="Chen C."/>
            <person name="Yan M."/>
            <person name="Daum C."/>
            <person name="Ng V."/>
            <person name="Clum A."/>
            <person name="Steindorff A."/>
            <person name="Ohm R.A."/>
            <person name="Martin F."/>
            <person name="Silar P."/>
            <person name="Natvig D.O."/>
            <person name="Lalanne C."/>
            <person name="Gautier V."/>
            <person name="Ament-Velasquez S.L."/>
            <person name="Kruys A."/>
            <person name="Hutchinson M.I."/>
            <person name="Powell A.J."/>
            <person name="Barry K."/>
            <person name="Miller A.N."/>
            <person name="Grigoriev I.V."/>
            <person name="Debuchy R."/>
            <person name="Gladieux P."/>
            <person name="Hiltunen Thoren M."/>
            <person name="Johannesson H."/>
        </authorList>
    </citation>
    <scope>NUCLEOTIDE SEQUENCE</scope>
    <source>
        <strain evidence="3">PSN243</strain>
    </source>
</reference>
<dbReference type="EMBL" id="MU866013">
    <property type="protein sequence ID" value="KAK4442535.1"/>
    <property type="molecule type" value="Genomic_DNA"/>
</dbReference>
<keyword evidence="2" id="KW-0472">Membrane</keyword>
<dbReference type="Proteomes" id="UP001321760">
    <property type="component" value="Unassembled WGS sequence"/>
</dbReference>
<evidence type="ECO:0000313" key="4">
    <source>
        <dbReference type="Proteomes" id="UP001321760"/>
    </source>
</evidence>
<dbReference type="AlphaFoldDB" id="A0AAV9G5K7"/>